<comment type="catalytic activity">
    <reaction evidence="1 9">
        <text>Exonucleolytic cleavage of poly(A) to 5'-AMP.</text>
        <dbReference type="EC" id="3.1.13.4"/>
    </reaction>
</comment>
<dbReference type="EC" id="3.1.13.4" evidence="9"/>
<dbReference type="SUPFAM" id="SSF53098">
    <property type="entry name" value="Ribonuclease H-like"/>
    <property type="match status" value="1"/>
</dbReference>
<evidence type="ECO:0000256" key="4">
    <source>
        <dbReference type="ARBA" id="ARBA00022722"/>
    </source>
</evidence>
<dbReference type="GO" id="GO:0000932">
    <property type="term" value="C:P-body"/>
    <property type="evidence" value="ECO:0007669"/>
    <property type="project" value="UniProtKB-SubCell"/>
</dbReference>
<dbReference type="FunFam" id="2.130.10.10:FF:000421">
    <property type="entry name" value="PAN2-PAN3 deadenylation complex catalytic subunit PAN2"/>
    <property type="match status" value="1"/>
</dbReference>
<dbReference type="GO" id="GO:0000289">
    <property type="term" value="P:nuclear-transcribed mRNA poly(A) tail shortening"/>
    <property type="evidence" value="ECO:0007669"/>
    <property type="project" value="UniProtKB-UniRule"/>
</dbReference>
<evidence type="ECO:0000313" key="12">
    <source>
        <dbReference type="EMBL" id="KAK6183869.1"/>
    </source>
</evidence>
<dbReference type="CDD" id="cd02257">
    <property type="entry name" value="Peptidase_C19"/>
    <property type="match status" value="1"/>
</dbReference>
<keyword evidence="6 9" id="KW-0378">Hydrolase</keyword>
<comment type="domain">
    <text evidence="9">Contains a pseudo-UCH domain. This ubiquitin C-terminal hydrolase (UCH)-like or ubiquitin specific protease (USP)-like domain is predicted to be catalytically inactive because it lacks the active site catalytic triad characteristic of thiol proteases, with residues at the equivalent structural positions that are incompatible with catalysis, and it cannot bind ubiquitin. It functions as a structural scaffold for intra- and intermolecular interactions in the complex.</text>
</comment>
<dbReference type="Gene3D" id="3.30.420.10">
    <property type="entry name" value="Ribonuclease H-like superfamily/Ribonuclease H"/>
    <property type="match status" value="1"/>
</dbReference>
<dbReference type="InterPro" id="IPR036322">
    <property type="entry name" value="WD40_repeat_dom_sf"/>
</dbReference>
<dbReference type="GO" id="GO:0005634">
    <property type="term" value="C:nucleus"/>
    <property type="evidence" value="ECO:0007669"/>
    <property type="project" value="UniProtKB-SubCell"/>
</dbReference>
<feature type="binding site" evidence="9">
    <location>
        <position position="1169"/>
    </location>
    <ligand>
        <name>a divalent metal cation</name>
        <dbReference type="ChEBI" id="CHEBI:60240"/>
        <note>catalytic</note>
    </ligand>
</feature>
<dbReference type="InterPro" id="IPR050785">
    <property type="entry name" value="PAN2-PAN3_catalytic_subunit"/>
</dbReference>
<dbReference type="InterPro" id="IPR038765">
    <property type="entry name" value="Papain-like_cys_pep_sf"/>
</dbReference>
<keyword evidence="5 9" id="KW-0479">Metal-binding</keyword>
<dbReference type="CDD" id="cd06143">
    <property type="entry name" value="PAN2_exo"/>
    <property type="match status" value="1"/>
</dbReference>
<keyword evidence="4 9" id="KW-0540">Nuclease</keyword>
<evidence type="ECO:0000256" key="9">
    <source>
        <dbReference type="HAMAP-Rule" id="MF_03182"/>
    </source>
</evidence>
<evidence type="ECO:0000256" key="8">
    <source>
        <dbReference type="ARBA" id="ARBA00023242"/>
    </source>
</evidence>
<keyword evidence="8 9" id="KW-0539">Nucleus</keyword>
<keyword evidence="13" id="KW-1185">Reference proteome</keyword>
<dbReference type="FunFam" id="3.30.420.10:FF:000011">
    <property type="entry name" value="PAN2-PAN3 deadenylation complex catalytic subunit PAN2"/>
    <property type="match status" value="1"/>
</dbReference>
<dbReference type="AlphaFoldDB" id="A0AAN8PVW7"/>
<dbReference type="InterPro" id="IPR013520">
    <property type="entry name" value="Ribonucl_H"/>
</dbReference>
<comment type="cofactor">
    <cofactor evidence="9">
        <name>a divalent metal cation</name>
        <dbReference type="ChEBI" id="CHEBI:60240"/>
    </cofactor>
    <text evidence="9">Binds 2 metal cations per subunit in the catalytic exonuclease domain.</text>
</comment>
<dbReference type="GO" id="GO:0003676">
    <property type="term" value="F:nucleic acid binding"/>
    <property type="evidence" value="ECO:0007669"/>
    <property type="project" value="InterPro"/>
</dbReference>
<feature type="binding site" evidence="9">
    <location>
        <position position="1062"/>
    </location>
    <ligand>
        <name>a divalent metal cation</name>
        <dbReference type="ChEBI" id="CHEBI:60240"/>
        <note>catalytic</note>
    </ligand>
</feature>
<comment type="subcellular location">
    <subcellularLocation>
        <location evidence="9">Cytoplasm</location>
        <location evidence="9">P-body</location>
    </subcellularLocation>
    <subcellularLocation>
        <location evidence="9">Nucleus</location>
    </subcellularLocation>
    <text evidence="9">Shuttles between nucleus and cytoplasm.</text>
</comment>
<dbReference type="Pfam" id="PF20770">
    <property type="entry name" value="PAN2_N"/>
    <property type="match status" value="1"/>
</dbReference>
<comment type="domain">
    <text evidence="9">The linker, or PAN3 interaction domain (PID), between the WD40 repeats and the pseudo-UCH domain mediates interaction with PAN3.</text>
</comment>
<organism evidence="12 13">
    <name type="scientific">Patella caerulea</name>
    <name type="common">Rayed Mediterranean limpet</name>
    <dbReference type="NCBI Taxonomy" id="87958"/>
    <lineage>
        <taxon>Eukaryota</taxon>
        <taxon>Metazoa</taxon>
        <taxon>Spiralia</taxon>
        <taxon>Lophotrochozoa</taxon>
        <taxon>Mollusca</taxon>
        <taxon>Gastropoda</taxon>
        <taxon>Patellogastropoda</taxon>
        <taxon>Patelloidea</taxon>
        <taxon>Patellidae</taxon>
        <taxon>Patella</taxon>
    </lineage>
</organism>
<dbReference type="InterPro" id="IPR028881">
    <property type="entry name" value="PAN2_UCH_dom"/>
</dbReference>
<feature type="region of interest" description="Disordered" evidence="10">
    <location>
        <begin position="434"/>
        <end position="468"/>
    </location>
</feature>
<comment type="subunit">
    <text evidence="9">Forms a heterotrimer with an asymmetric homodimer of the regulatory subunit PAN3 to form the poly(A)-nuclease (PAN) deadenylation complex.</text>
</comment>
<evidence type="ECO:0000256" key="1">
    <source>
        <dbReference type="ARBA" id="ARBA00001663"/>
    </source>
</evidence>
<reference evidence="12 13" key="1">
    <citation type="submission" date="2024-01" db="EMBL/GenBank/DDBJ databases">
        <title>The genome of the rayed Mediterranean limpet Patella caerulea (Linnaeus, 1758).</title>
        <authorList>
            <person name="Anh-Thu Weber A."/>
            <person name="Halstead-Nussloch G."/>
        </authorList>
    </citation>
    <scope>NUCLEOTIDE SEQUENCE [LARGE SCALE GENOMIC DNA]</scope>
    <source>
        <strain evidence="12">AATW-2023a</strain>
        <tissue evidence="12">Whole specimen</tissue>
    </source>
</reference>
<dbReference type="InterPro" id="IPR028889">
    <property type="entry name" value="USP"/>
</dbReference>
<name>A0AAN8PVW7_PATCE</name>
<protein>
    <recommendedName>
        <fullName evidence="9">PAN2-PAN3 deadenylation complex catalytic subunit PAN2</fullName>
        <ecNumber evidence="9">3.1.13.4</ecNumber>
    </recommendedName>
    <alternativeName>
        <fullName evidence="9">PAB1P-dependent poly(A)-specific ribonuclease</fullName>
    </alternativeName>
    <alternativeName>
        <fullName evidence="9">Poly(A)-nuclease deadenylation complex subunit 2</fullName>
        <shortName evidence="9">PAN deadenylation complex subunit 2</shortName>
    </alternativeName>
</protein>
<dbReference type="InterPro" id="IPR048841">
    <property type="entry name" value="PAN2_N"/>
</dbReference>
<dbReference type="Gene3D" id="2.130.10.10">
    <property type="entry name" value="YVTN repeat-like/Quinoprotein amine dehydrogenase"/>
    <property type="match status" value="1"/>
</dbReference>
<dbReference type="InterPro" id="IPR015943">
    <property type="entry name" value="WD40/YVTN_repeat-like_dom_sf"/>
</dbReference>
<dbReference type="GO" id="GO:0004535">
    <property type="term" value="F:poly(A)-specific ribonuclease activity"/>
    <property type="evidence" value="ECO:0007669"/>
    <property type="project" value="UniProtKB-UniRule"/>
</dbReference>
<feature type="region of interest" description="Disordered" evidence="10">
    <location>
        <begin position="629"/>
        <end position="716"/>
    </location>
</feature>
<comment type="similarity">
    <text evidence="9">Belongs to the peptidase C19 family. PAN2 subfamily.</text>
</comment>
<dbReference type="GO" id="GO:0046872">
    <property type="term" value="F:metal ion binding"/>
    <property type="evidence" value="ECO:0007669"/>
    <property type="project" value="UniProtKB-KW"/>
</dbReference>
<comment type="activity regulation">
    <text evidence="9">Positively regulated by the regulatory subunit PAN3.</text>
</comment>
<keyword evidence="2 9" id="KW-0963">Cytoplasm</keyword>
<dbReference type="GO" id="GO:0006397">
    <property type="term" value="P:mRNA processing"/>
    <property type="evidence" value="ECO:0007669"/>
    <property type="project" value="UniProtKB-KW"/>
</dbReference>
<dbReference type="HAMAP" id="MF_03182">
    <property type="entry name" value="PAN2"/>
    <property type="match status" value="1"/>
</dbReference>
<accession>A0AAN8PVW7</accession>
<dbReference type="InterPro" id="IPR012337">
    <property type="entry name" value="RNaseH-like_sf"/>
</dbReference>
<feature type="compositionally biased region" description="Basic and acidic residues" evidence="10">
    <location>
        <begin position="668"/>
        <end position="680"/>
    </location>
</feature>
<evidence type="ECO:0000256" key="7">
    <source>
        <dbReference type="ARBA" id="ARBA00022839"/>
    </source>
</evidence>
<evidence type="ECO:0000256" key="5">
    <source>
        <dbReference type="ARBA" id="ARBA00022723"/>
    </source>
</evidence>
<dbReference type="Pfam" id="PF00929">
    <property type="entry name" value="RNase_T"/>
    <property type="match status" value="1"/>
</dbReference>
<keyword evidence="3 9" id="KW-0507">mRNA processing</keyword>
<dbReference type="Gene3D" id="3.90.70.10">
    <property type="entry name" value="Cysteine proteinases"/>
    <property type="match status" value="1"/>
</dbReference>
<feature type="binding site" evidence="9">
    <location>
        <position position="1221"/>
    </location>
    <ligand>
        <name>a divalent metal cation</name>
        <dbReference type="ChEBI" id="CHEBI:60240"/>
        <note>catalytic</note>
    </ligand>
</feature>
<feature type="compositionally biased region" description="Basic residues" evidence="10">
    <location>
        <begin position="658"/>
        <end position="667"/>
    </location>
</feature>
<dbReference type="PANTHER" id="PTHR15728">
    <property type="entry name" value="DEADENYLATION COMPLEX CATALYTIC SUBUNIT PAN2"/>
    <property type="match status" value="1"/>
</dbReference>
<dbReference type="InterPro" id="IPR030843">
    <property type="entry name" value="PAN2"/>
</dbReference>
<keyword evidence="7 9" id="KW-0269">Exonuclease</keyword>
<gene>
    <name evidence="9" type="primary">PAN2</name>
    <name evidence="12" type="ORF">SNE40_006449</name>
</gene>
<feature type="compositionally biased region" description="Low complexity" evidence="10">
    <location>
        <begin position="633"/>
        <end position="645"/>
    </location>
</feature>
<evidence type="ECO:0000256" key="6">
    <source>
        <dbReference type="ARBA" id="ARBA00022801"/>
    </source>
</evidence>
<evidence type="ECO:0000256" key="10">
    <source>
        <dbReference type="SAM" id="MobiDB-lite"/>
    </source>
</evidence>
<evidence type="ECO:0000256" key="3">
    <source>
        <dbReference type="ARBA" id="ARBA00022664"/>
    </source>
</evidence>
<dbReference type="SUPFAM" id="SSF50978">
    <property type="entry name" value="WD40 repeat-like"/>
    <property type="match status" value="1"/>
</dbReference>
<dbReference type="InterPro" id="IPR036397">
    <property type="entry name" value="RNaseH_sf"/>
</dbReference>
<feature type="domain" description="USP" evidence="11">
    <location>
        <begin position="508"/>
        <end position="1007"/>
    </location>
</feature>
<proteinExistence type="inferred from homology"/>
<sequence>MDFRGVPSTFTVDGIPPMPAEMLQERIMDPNMMPNDFHGNQMYHPGNQPESEFNEVQSVWMDGVGRYPITCLSFDTQELLWAGNQGGYAASYGGLNLQKYSAFRSHVTDEIRQILTTEQGILSLTRNALRCSVRRGLSVFTYSDPIMQDMQCMLRTSPTSLLIGGHQKKAIEIDLNKVQIVQEFDTNDAGCAILRQSGKYLCVGDTSGKVTLYDSKSMKGEQVLDAHTGTLSDFDVQGNLIVTCGFANRMGAMTADRFLKVYDMRVMRAVAPIQIPIDPMFVRFVSAYSNRLAVVSQSGSFQVIETTAMTPPNMMLYHVNSHGAAITSFDISQSCQALAFGDSSSYIHLFSTGDHACFNFEPEAIEFADPVDHIDFIHIMDERTPYSLIPMIYPTNGHLISDWPMHLAQKIYRKPKAIDPEILRVMKVYNNHNAGYAQNPGKERRNQVPYKLSKNKKSNKSSVPESPLGRGEEAFVLIPRTYKKLEMKYSKLGLADFDFRHYNKTKFAGLETHIPNAYCNAMLQVLYFIEPLRCALISHLCQKEFCLACELGFLFHMLDCQAGQTCQASNFLRAFRTIPEVAALGLVLSEADESAGRANLSRLIQSWQRFVHQQIHSETCYRVEPITPEEEQQPQAQAQTNSPPQVEKKEEKPAAGSKSRKKRKKGKKKEELKEKEKEESDAAESNGDETATATSKTSEESVGSETADENTQPKKVEEKSIITELFGMVTRTILTCRCGVETSRDVNTTLTNLSYPDITPAGPNEPPKSYSMSDVLKYSWMSENVMQAWCNECHKYQPHTQKKVLQNVPDVIALNCQMENKRDFQFWKTQIKLLSPDQDGEKEGAPHEPVRATVNKTRCRYGRACFRKDCKFRHPETDDPMEDWLDQLEQEENQVSWIPLGLKIKLENSNLDITQITDEETLPKKIDQFTKYYELLAIVSLIKDETTGGNLVSHIKVGEPYHMRKERVPCTQWYHINDFCIEPVERPEVTQMNLDWKIPCVLYFIRRNITDFHECKVVNPITADVLLNDHGLVNPKRRKITFSPLQPDELPKKGDLIGLDAEFISLKEEEAELRSDGTKSTIKPSHMSVARITCIHGQGPSQSTPFIDDHITNLEQVVDYLTQYSGIKPGDLDPNFSTKHLTTLKSTYQKLRYLIDAGVIFIGHGLKKDFRVINILVPKDQVIDTVELFHLPRQRMISLKFLASYYLKLNIQSFTHDSVEDARTALRLYLKYKELDDESKEKVQASIKEMYEVGRKTQWKIPDIEEDSVDTAVALL</sequence>
<dbReference type="GO" id="GO:0010606">
    <property type="term" value="P:positive regulation of cytoplasmic mRNA processing body assembly"/>
    <property type="evidence" value="ECO:0007669"/>
    <property type="project" value="UniProtKB-UniRule"/>
</dbReference>
<feature type="binding site" evidence="9">
    <location>
        <position position="1060"/>
    </location>
    <ligand>
        <name>a divalent metal cation</name>
        <dbReference type="ChEBI" id="CHEBI:60240"/>
        <note>catalytic</note>
    </ligand>
</feature>
<evidence type="ECO:0000256" key="2">
    <source>
        <dbReference type="ARBA" id="ARBA00022490"/>
    </source>
</evidence>
<comment type="caution">
    <text evidence="9">Lacks conserved residue(s) required for the propagation of feature annotation.</text>
</comment>
<dbReference type="Proteomes" id="UP001347796">
    <property type="component" value="Unassembled WGS sequence"/>
</dbReference>
<evidence type="ECO:0000313" key="13">
    <source>
        <dbReference type="Proteomes" id="UP001347796"/>
    </source>
</evidence>
<comment type="caution">
    <text evidence="12">The sequence shown here is derived from an EMBL/GenBank/DDBJ whole genome shotgun (WGS) entry which is preliminary data.</text>
</comment>
<dbReference type="SMART" id="SM00479">
    <property type="entry name" value="EXOIII"/>
    <property type="match status" value="1"/>
</dbReference>
<dbReference type="GO" id="GO:0031251">
    <property type="term" value="C:PAN complex"/>
    <property type="evidence" value="ECO:0007669"/>
    <property type="project" value="UniProtKB-UniRule"/>
</dbReference>
<dbReference type="PANTHER" id="PTHR15728:SF0">
    <property type="entry name" value="PAN2-PAN3 DEADENYLATION COMPLEX CATALYTIC SUBUNIT PAN2"/>
    <property type="match status" value="1"/>
</dbReference>
<evidence type="ECO:0000259" key="11">
    <source>
        <dbReference type="PROSITE" id="PS50235"/>
    </source>
</evidence>
<dbReference type="PROSITE" id="PS50235">
    <property type="entry name" value="USP_3"/>
    <property type="match status" value="1"/>
</dbReference>
<dbReference type="Pfam" id="PF13423">
    <property type="entry name" value="UCH_1"/>
    <property type="match status" value="1"/>
</dbReference>
<comment type="function">
    <text evidence="9">Catalytic subunit of the poly(A)-nuclease (PAN) deadenylation complex, one of two cytoplasmic mRNA deadenylases involved in general and miRNA-mediated mRNA turnover. PAN specifically shortens poly(A) tails of RNA and the activity is stimulated by poly(A)-binding protein (PABP). PAN deadenylation is followed by rapid degradation of the shortened mRNA tails by the CCR4-NOT complex. Deadenylated mRNAs are then degraded by two alternative mechanisms, namely exosome-mediated 3'-5' exonucleolytic degradation, or deadenlyation-dependent mRNA decaping and subsequent 5'-3' exonucleolytic degradation by XRN1.</text>
</comment>
<dbReference type="EMBL" id="JAZGQO010000006">
    <property type="protein sequence ID" value="KAK6183869.1"/>
    <property type="molecule type" value="Genomic_DNA"/>
</dbReference>
<dbReference type="SUPFAM" id="SSF54001">
    <property type="entry name" value="Cysteine proteinases"/>
    <property type="match status" value="1"/>
</dbReference>